<evidence type="ECO:0000313" key="2">
    <source>
        <dbReference type="RefSeq" id="XP_028146076.1"/>
    </source>
</evidence>
<name>A0A6P7G9Z3_DIAVI</name>
<evidence type="ECO:0000256" key="1">
    <source>
        <dbReference type="SAM" id="MobiDB-lite"/>
    </source>
</evidence>
<proteinExistence type="predicted"/>
<reference evidence="2" key="1">
    <citation type="submission" date="2025-08" db="UniProtKB">
        <authorList>
            <consortium name="RefSeq"/>
        </authorList>
    </citation>
    <scope>IDENTIFICATION</scope>
    <source>
        <tissue evidence="2">Whole insect</tissue>
    </source>
</reference>
<dbReference type="AlphaFoldDB" id="A0A6P7G9Z3"/>
<sequence length="112" mass="12239">MSGKEGGAFWKRQKLEKQKKLNAVLKKPRFSFFFTKSKQDSIPTSTSLQDYPIATVSGVLEAGSSSCRDDSSTANSDPLCDIELPSEKSSPERQILVDAQIACKLVASLILL</sequence>
<organism evidence="2">
    <name type="scientific">Diabrotica virgifera virgifera</name>
    <name type="common">western corn rootworm</name>
    <dbReference type="NCBI Taxonomy" id="50390"/>
    <lineage>
        <taxon>Eukaryota</taxon>
        <taxon>Metazoa</taxon>
        <taxon>Ecdysozoa</taxon>
        <taxon>Arthropoda</taxon>
        <taxon>Hexapoda</taxon>
        <taxon>Insecta</taxon>
        <taxon>Pterygota</taxon>
        <taxon>Neoptera</taxon>
        <taxon>Endopterygota</taxon>
        <taxon>Coleoptera</taxon>
        <taxon>Polyphaga</taxon>
        <taxon>Cucujiformia</taxon>
        <taxon>Chrysomeloidea</taxon>
        <taxon>Chrysomelidae</taxon>
        <taxon>Galerucinae</taxon>
        <taxon>Diabroticina</taxon>
        <taxon>Diabroticites</taxon>
        <taxon>Diabrotica</taxon>
    </lineage>
</organism>
<gene>
    <name evidence="2" type="primary">LOC114339622</name>
</gene>
<dbReference type="RefSeq" id="XP_028146076.1">
    <property type="nucleotide sequence ID" value="XM_028290275.1"/>
</dbReference>
<feature type="region of interest" description="Disordered" evidence="1">
    <location>
        <begin position="65"/>
        <end position="85"/>
    </location>
</feature>
<accession>A0A6P7G9Z3</accession>
<protein>
    <submittedName>
        <fullName evidence="2">Uncharacterized protein LOC114339622</fullName>
    </submittedName>
</protein>
<dbReference type="InParanoid" id="A0A6P7G9Z3"/>